<dbReference type="InterPro" id="IPR021424">
    <property type="entry name" value="PorA"/>
</dbReference>
<keyword evidence="1" id="KW-1133">Transmembrane helix</keyword>
<evidence type="ECO:0000313" key="3">
    <source>
        <dbReference type="Proteomes" id="UP000481583"/>
    </source>
</evidence>
<keyword evidence="3" id="KW-1185">Reference proteome</keyword>
<dbReference type="Proteomes" id="UP000481583">
    <property type="component" value="Unassembled WGS sequence"/>
</dbReference>
<dbReference type="AlphaFoldDB" id="A0A6G4U9N1"/>
<proteinExistence type="predicted"/>
<dbReference type="EMBL" id="JAAKZV010000235">
    <property type="protein sequence ID" value="NGN68833.1"/>
    <property type="molecule type" value="Genomic_DNA"/>
</dbReference>
<protein>
    <submittedName>
        <fullName evidence="2">DUF3068 domain-containing protein</fullName>
    </submittedName>
</protein>
<keyword evidence="1" id="KW-0472">Membrane</keyword>
<dbReference type="Pfam" id="PF11271">
    <property type="entry name" value="PorA"/>
    <property type="match status" value="1"/>
</dbReference>
<organism evidence="2 3">
    <name type="scientific">Streptomyces coryli</name>
    <dbReference type="NCBI Taxonomy" id="1128680"/>
    <lineage>
        <taxon>Bacteria</taxon>
        <taxon>Bacillati</taxon>
        <taxon>Actinomycetota</taxon>
        <taxon>Actinomycetes</taxon>
        <taxon>Kitasatosporales</taxon>
        <taxon>Streptomycetaceae</taxon>
        <taxon>Streptomyces</taxon>
    </lineage>
</organism>
<dbReference type="RefSeq" id="WP_165243156.1">
    <property type="nucleotide sequence ID" value="NZ_JAAKZV010000235.1"/>
</dbReference>
<evidence type="ECO:0000256" key="1">
    <source>
        <dbReference type="SAM" id="Phobius"/>
    </source>
</evidence>
<name>A0A6G4U9N1_9ACTN</name>
<feature type="transmembrane region" description="Helical" evidence="1">
    <location>
        <begin position="304"/>
        <end position="324"/>
    </location>
</feature>
<gene>
    <name evidence="2" type="ORF">G5C51_33690</name>
</gene>
<reference evidence="2 3" key="1">
    <citation type="submission" date="2020-02" db="EMBL/GenBank/DDBJ databases">
        <title>Whole-genome analyses of novel actinobacteria.</title>
        <authorList>
            <person name="Sahin N."/>
        </authorList>
    </citation>
    <scope>NUCLEOTIDE SEQUENCE [LARGE SCALE GENOMIC DNA]</scope>
    <source>
        <strain evidence="2 3">A7024</strain>
    </source>
</reference>
<evidence type="ECO:0000313" key="2">
    <source>
        <dbReference type="EMBL" id="NGN68833.1"/>
    </source>
</evidence>
<sequence length="329" mass="34374">MRRRKSTIALGATAVVLVAGAAVLRFVVVPAVHQVPDDLDATARYAGTASMLNAAALKTGDSKNAFLKGIPVTGAQRVRVTGTDGGTAVVDEDLTVRTRDGKKLRTAHHRYAIDRVDLDAAKPPDGSKAERHQGLVVGFPLTPARTDYPFWDAATQATAPAAYRKTVTREGREAYVYRFRQAGKVAEPAQLAALPKALPKAQLKGLAAGKPAAERKKLAAALAALPDPVPLTYTSTADTTFTIDSGTGTPLHTAKTQTVTANIAGSTPLAQVMDLRLASTPASVKERAADAADAARLLSLAKNVIPAALLGLGVLLAAAAVWTARRRNP</sequence>
<accession>A0A6G4U9N1</accession>
<keyword evidence="1" id="KW-0812">Transmembrane</keyword>
<comment type="caution">
    <text evidence="2">The sequence shown here is derived from an EMBL/GenBank/DDBJ whole genome shotgun (WGS) entry which is preliminary data.</text>
</comment>